<gene>
    <name evidence="1" type="ORF">V7S43_016678</name>
</gene>
<proteinExistence type="predicted"/>
<dbReference type="EMBL" id="JBIMZQ010000055">
    <property type="protein sequence ID" value="KAL3658289.1"/>
    <property type="molecule type" value="Genomic_DNA"/>
</dbReference>
<reference evidence="1 2" key="1">
    <citation type="submission" date="2024-09" db="EMBL/GenBank/DDBJ databases">
        <title>Genome sequencing and assembly of Phytophthora oleae, isolate VK10A, causative agent of rot of olive drupes.</title>
        <authorList>
            <person name="Conti Taguali S."/>
            <person name="Riolo M."/>
            <person name="La Spada F."/>
            <person name="Cacciola S.O."/>
            <person name="Dionisio G."/>
        </authorList>
    </citation>
    <scope>NUCLEOTIDE SEQUENCE [LARGE SCALE GENOMIC DNA]</scope>
    <source>
        <strain evidence="1 2">VK10A</strain>
    </source>
</reference>
<accession>A0ABD3EVV1</accession>
<dbReference type="Proteomes" id="UP001632037">
    <property type="component" value="Unassembled WGS sequence"/>
</dbReference>
<protein>
    <submittedName>
        <fullName evidence="1">Uncharacterized protein</fullName>
    </submittedName>
</protein>
<keyword evidence="2" id="KW-1185">Reference proteome</keyword>
<evidence type="ECO:0000313" key="2">
    <source>
        <dbReference type="Proteomes" id="UP001632037"/>
    </source>
</evidence>
<name>A0ABD3EVV1_9STRA</name>
<evidence type="ECO:0000313" key="1">
    <source>
        <dbReference type="EMBL" id="KAL3658289.1"/>
    </source>
</evidence>
<comment type="caution">
    <text evidence="1">The sequence shown here is derived from an EMBL/GenBank/DDBJ whole genome shotgun (WGS) entry which is preliminary data.</text>
</comment>
<dbReference type="AlphaFoldDB" id="A0ABD3EVV1"/>
<organism evidence="1 2">
    <name type="scientific">Phytophthora oleae</name>
    <dbReference type="NCBI Taxonomy" id="2107226"/>
    <lineage>
        <taxon>Eukaryota</taxon>
        <taxon>Sar</taxon>
        <taxon>Stramenopiles</taxon>
        <taxon>Oomycota</taxon>
        <taxon>Peronosporomycetes</taxon>
        <taxon>Peronosporales</taxon>
        <taxon>Peronosporaceae</taxon>
        <taxon>Phytophthora</taxon>
    </lineage>
</organism>
<sequence>MDLPVLDVHDAGMTEDLLPTMEDDGNVFFSSSIMYIKMKLAEAIQEAVNAHELADRASLPIGLTDSLGPFLAPP</sequence>